<evidence type="ECO:0000313" key="5">
    <source>
        <dbReference type="EMBL" id="TDQ01368.1"/>
    </source>
</evidence>
<keyword evidence="6" id="KW-1185">Reference proteome</keyword>
<feature type="domain" description="Lsr2 DNA-binding" evidence="4">
    <location>
        <begin position="77"/>
        <end position="112"/>
    </location>
</feature>
<name>A0A4R6SK21_LABRH</name>
<evidence type="ECO:0000259" key="3">
    <source>
        <dbReference type="Pfam" id="PF11774"/>
    </source>
</evidence>
<evidence type="ECO:0000259" key="4">
    <source>
        <dbReference type="Pfam" id="PF23359"/>
    </source>
</evidence>
<dbReference type="InterPro" id="IPR055370">
    <property type="entry name" value="Lsr2_DNA-bd"/>
</dbReference>
<dbReference type="EMBL" id="SNXZ01000002">
    <property type="protein sequence ID" value="TDQ01368.1"/>
    <property type="molecule type" value="Genomic_DNA"/>
</dbReference>
<keyword evidence="1" id="KW-0238">DNA-binding</keyword>
<dbReference type="InterPro" id="IPR036625">
    <property type="entry name" value="E3-bd_dom_sf"/>
</dbReference>
<evidence type="ECO:0000313" key="6">
    <source>
        <dbReference type="Proteomes" id="UP000295444"/>
    </source>
</evidence>
<comment type="caution">
    <text evidence="5">The sequence shown here is derived from an EMBL/GenBank/DDBJ whole genome shotgun (WGS) entry which is preliminary data.</text>
</comment>
<dbReference type="Gene3D" id="4.10.320.10">
    <property type="entry name" value="E3-binding domain"/>
    <property type="match status" value="1"/>
</dbReference>
<protein>
    <submittedName>
        <fullName evidence="5">Lsr2 protein</fullName>
    </submittedName>
</protein>
<dbReference type="Gene3D" id="3.30.60.230">
    <property type="entry name" value="Lsr2, dimerization domain"/>
    <property type="match status" value="1"/>
</dbReference>
<sequence length="132" mass="14236">MAQKTIVQLIDDLDGSTDGDIESVQFSLDGVNYEIDLNEENAASLRGELERFIASARRTGGRVRRNVPGAKSGDARSREETKAIRDWAKANGHDVSERGRLSSTIVEAYEAAQAAPKAKAKGRGRAKTAFSG</sequence>
<evidence type="ECO:0000256" key="2">
    <source>
        <dbReference type="SAM" id="MobiDB-lite"/>
    </source>
</evidence>
<feature type="compositionally biased region" description="Basic and acidic residues" evidence="2">
    <location>
        <begin position="73"/>
        <end position="96"/>
    </location>
</feature>
<reference evidence="5 6" key="1">
    <citation type="submission" date="2019-03" db="EMBL/GenBank/DDBJ databases">
        <title>Genomic Encyclopedia of Type Strains, Phase IV (KMG-IV): sequencing the most valuable type-strain genomes for metagenomic binning, comparative biology and taxonomic classification.</title>
        <authorList>
            <person name="Goeker M."/>
        </authorList>
    </citation>
    <scope>NUCLEOTIDE SEQUENCE [LARGE SCALE GENOMIC DNA]</scope>
    <source>
        <strain evidence="5 6">DSM 45361</strain>
    </source>
</reference>
<dbReference type="InterPro" id="IPR042261">
    <property type="entry name" value="Lsr2-like_dimerization"/>
</dbReference>
<dbReference type="Proteomes" id="UP000295444">
    <property type="component" value="Unassembled WGS sequence"/>
</dbReference>
<feature type="domain" description="Lsr2 dimerization" evidence="3">
    <location>
        <begin position="1"/>
        <end position="60"/>
    </location>
</feature>
<dbReference type="Pfam" id="PF23359">
    <property type="entry name" value="Lsr2_DNA-bd"/>
    <property type="match status" value="1"/>
</dbReference>
<dbReference type="InterPro" id="IPR024412">
    <property type="entry name" value="Lsr2_dim_dom"/>
</dbReference>
<accession>A0A4R6SK21</accession>
<dbReference type="Pfam" id="PF11774">
    <property type="entry name" value="Lsr2"/>
    <property type="match status" value="1"/>
</dbReference>
<dbReference type="RefSeq" id="WP_133849961.1">
    <property type="nucleotide sequence ID" value="NZ_SNXZ01000002.1"/>
</dbReference>
<dbReference type="GO" id="GO:0003677">
    <property type="term" value="F:DNA binding"/>
    <property type="evidence" value="ECO:0007669"/>
    <property type="project" value="UniProtKB-KW"/>
</dbReference>
<dbReference type="GO" id="GO:0016746">
    <property type="term" value="F:acyltransferase activity"/>
    <property type="evidence" value="ECO:0007669"/>
    <property type="project" value="InterPro"/>
</dbReference>
<evidence type="ECO:0000256" key="1">
    <source>
        <dbReference type="ARBA" id="ARBA00023125"/>
    </source>
</evidence>
<organism evidence="5 6">
    <name type="scientific">Labedaea rhizosphaerae</name>
    <dbReference type="NCBI Taxonomy" id="598644"/>
    <lineage>
        <taxon>Bacteria</taxon>
        <taxon>Bacillati</taxon>
        <taxon>Actinomycetota</taxon>
        <taxon>Actinomycetes</taxon>
        <taxon>Pseudonocardiales</taxon>
        <taxon>Pseudonocardiaceae</taxon>
        <taxon>Labedaea</taxon>
    </lineage>
</organism>
<proteinExistence type="predicted"/>
<feature type="region of interest" description="Disordered" evidence="2">
    <location>
        <begin position="60"/>
        <end position="96"/>
    </location>
</feature>
<gene>
    <name evidence="5" type="ORF">EV186_1021236</name>
</gene>
<dbReference type="AlphaFoldDB" id="A0A4R6SK21"/>
<dbReference type="OrthoDB" id="4113332at2"/>